<keyword evidence="2" id="KW-1185">Reference proteome</keyword>
<protein>
    <submittedName>
        <fullName evidence="1">Uncharacterized protein</fullName>
    </submittedName>
</protein>
<evidence type="ECO:0000313" key="2">
    <source>
        <dbReference type="Proteomes" id="UP000807504"/>
    </source>
</evidence>
<accession>A0A8T0FUD2</accession>
<reference evidence="1" key="2">
    <citation type="submission" date="2020-06" db="EMBL/GenBank/DDBJ databases">
        <authorList>
            <person name="Sheffer M."/>
        </authorList>
    </citation>
    <scope>NUCLEOTIDE SEQUENCE</scope>
</reference>
<name>A0A8T0FUD2_ARGBR</name>
<proteinExistence type="predicted"/>
<reference evidence="1" key="1">
    <citation type="journal article" date="2020" name="bioRxiv">
        <title>Chromosome-level reference genome of the European wasp spider Argiope bruennichi: a resource for studies on range expansion and evolutionary adaptation.</title>
        <authorList>
            <person name="Sheffer M.M."/>
            <person name="Hoppe A."/>
            <person name="Krehenwinkel H."/>
            <person name="Uhl G."/>
            <person name="Kuss A.W."/>
            <person name="Jensen L."/>
            <person name="Jensen C."/>
            <person name="Gillespie R.G."/>
            <person name="Hoff K.J."/>
            <person name="Prost S."/>
        </authorList>
    </citation>
    <scope>NUCLEOTIDE SEQUENCE</scope>
</reference>
<dbReference type="AlphaFoldDB" id="A0A8T0FUD2"/>
<evidence type="ECO:0000313" key="1">
    <source>
        <dbReference type="EMBL" id="KAF8793150.1"/>
    </source>
</evidence>
<sequence>MRLNLHCRGHFKRVDTLNLDLPVWWRSRRPRPSRGPTTAFSDRQYCSRGGSFVEYRTVVKAAPSRGQRKNHDRFGWWEREFPGAFWKGRIHSPNRKGKRWFLEIDPKCDPEGRKSLVEF</sequence>
<gene>
    <name evidence="1" type="ORF">HNY73_004670</name>
</gene>
<dbReference type="EMBL" id="JABXBU010000003">
    <property type="protein sequence ID" value="KAF8793150.1"/>
    <property type="molecule type" value="Genomic_DNA"/>
</dbReference>
<comment type="caution">
    <text evidence="1">The sequence shown here is derived from an EMBL/GenBank/DDBJ whole genome shotgun (WGS) entry which is preliminary data.</text>
</comment>
<organism evidence="1 2">
    <name type="scientific">Argiope bruennichi</name>
    <name type="common">Wasp spider</name>
    <name type="synonym">Aranea bruennichi</name>
    <dbReference type="NCBI Taxonomy" id="94029"/>
    <lineage>
        <taxon>Eukaryota</taxon>
        <taxon>Metazoa</taxon>
        <taxon>Ecdysozoa</taxon>
        <taxon>Arthropoda</taxon>
        <taxon>Chelicerata</taxon>
        <taxon>Arachnida</taxon>
        <taxon>Araneae</taxon>
        <taxon>Araneomorphae</taxon>
        <taxon>Entelegynae</taxon>
        <taxon>Araneoidea</taxon>
        <taxon>Araneidae</taxon>
        <taxon>Argiope</taxon>
    </lineage>
</organism>
<dbReference type="Proteomes" id="UP000807504">
    <property type="component" value="Unassembled WGS sequence"/>
</dbReference>